<dbReference type="AlphaFoldDB" id="A0A1W6C0T0"/>
<evidence type="ECO:0000256" key="1">
    <source>
        <dbReference type="SAM" id="MobiDB-lite"/>
    </source>
</evidence>
<geneLocation type="plasmid" evidence="2">
    <name>pG20</name>
</geneLocation>
<organism evidence="2">
    <name type="scientific">Pseudomonas fluorescens</name>
    <dbReference type="NCBI Taxonomy" id="294"/>
    <lineage>
        <taxon>Bacteria</taxon>
        <taxon>Pseudomonadati</taxon>
        <taxon>Pseudomonadota</taxon>
        <taxon>Gammaproteobacteria</taxon>
        <taxon>Pseudomonadales</taxon>
        <taxon>Pseudomonadaceae</taxon>
        <taxon>Pseudomonas</taxon>
    </lineage>
</organism>
<evidence type="ECO:0000313" key="2">
    <source>
        <dbReference type="EMBL" id="ARJ58011.1"/>
    </source>
</evidence>
<feature type="region of interest" description="Disordered" evidence="1">
    <location>
        <begin position="1"/>
        <end position="21"/>
    </location>
</feature>
<dbReference type="EMBL" id="KX893538">
    <property type="protein sequence ID" value="ARJ58011.1"/>
    <property type="molecule type" value="Genomic_DNA"/>
</dbReference>
<accession>A0A1W6C0T0</accession>
<name>A0A1W6C0T0_PSEFL</name>
<sequence length="102" mass="10410">MRREHEGVVSEASSGNTAELSPAGGMLMVYLRDHAGASITSNGALGEVTLLSGGAKQVLPLAPSGDNALLEEGSYQAAAGSKAVLKLTFPGKSAELFHFVLP</sequence>
<proteinExistence type="predicted"/>
<keyword evidence="2" id="KW-0614">Plasmid</keyword>
<protein>
    <submittedName>
        <fullName evidence="2">Uncharacterized protein</fullName>
    </submittedName>
</protein>
<reference evidence="2" key="1">
    <citation type="submission" date="2016-09" db="EMBL/GenBank/DDBJ databases">
        <title>IS1411 activates the second repA gene of the plasmid pG20 in Pseudomonas fluorescens PC20.</title>
        <authorList>
            <person name="Naanuri E."/>
            <person name="Heinaru E."/>
            <person name="Joesaar M."/>
            <person name="Heinaru A."/>
        </authorList>
    </citation>
    <scope>NUCLEOTIDE SEQUENCE</scope>
    <source>
        <strain evidence="2">PC20</strain>
        <plasmid evidence="2">pG20</plasmid>
    </source>
</reference>